<evidence type="ECO:0000256" key="4">
    <source>
        <dbReference type="ARBA" id="ARBA00022967"/>
    </source>
</evidence>
<dbReference type="InterPro" id="IPR003593">
    <property type="entry name" value="AAA+_ATPase"/>
</dbReference>
<evidence type="ECO:0000256" key="3">
    <source>
        <dbReference type="ARBA" id="ARBA00022840"/>
    </source>
</evidence>
<dbReference type="GO" id="GO:0005524">
    <property type="term" value="F:ATP binding"/>
    <property type="evidence" value="ECO:0007669"/>
    <property type="project" value="UniProtKB-KW"/>
</dbReference>
<keyword evidence="2" id="KW-0547">Nucleotide-binding</keyword>
<sequence>MDKKEYLIIKNLTCGYMGGFKLEPVNLVLKRGCFAGVIGCNGSGKSTLFKGLSGELNLSGGEILLDGISLSKLSLKERARRVALVPQFIEKSPITVEEYVLMGRMPYQRLFQYSESKEDIEITKESLEQTGIFHLRKKRVTEISGGEQQMTAIACALNQKPGLMLLDEPTSHLDIKFQSKIMNLLQRLNEEERLTVIMIIHDLNLAGEYCDHLSLIKEGKIIIQGSPEEVLTYTNIELAYSSVVVESRNPVSGKPAIFQVSEKFSGRGIS</sequence>
<keyword evidence="1" id="KW-0813">Transport</keyword>
<protein>
    <submittedName>
        <fullName evidence="6">Ferric enterobactin transport ATP-binding protein FepC</fullName>
    </submittedName>
</protein>
<dbReference type="SUPFAM" id="SSF52540">
    <property type="entry name" value="P-loop containing nucleoside triphosphate hydrolases"/>
    <property type="match status" value="1"/>
</dbReference>
<feature type="domain" description="ABC transporter" evidence="5">
    <location>
        <begin position="7"/>
        <end position="243"/>
    </location>
</feature>
<dbReference type="Gene3D" id="3.40.50.300">
    <property type="entry name" value="P-loop containing nucleotide triphosphate hydrolases"/>
    <property type="match status" value="1"/>
</dbReference>
<evidence type="ECO:0000313" key="6">
    <source>
        <dbReference type="EMBL" id="MPL96347.1"/>
    </source>
</evidence>
<dbReference type="FunFam" id="3.40.50.300:FF:000134">
    <property type="entry name" value="Iron-enterobactin ABC transporter ATP-binding protein"/>
    <property type="match status" value="1"/>
</dbReference>
<reference evidence="6" key="1">
    <citation type="submission" date="2019-08" db="EMBL/GenBank/DDBJ databases">
        <authorList>
            <person name="Kucharzyk K."/>
            <person name="Murdoch R.W."/>
            <person name="Higgins S."/>
            <person name="Loffler F."/>
        </authorList>
    </citation>
    <scope>NUCLEOTIDE SEQUENCE</scope>
</reference>
<dbReference type="SMART" id="SM00382">
    <property type="entry name" value="AAA"/>
    <property type="match status" value="1"/>
</dbReference>
<dbReference type="EMBL" id="VSSQ01000505">
    <property type="protein sequence ID" value="MPL96347.1"/>
    <property type="molecule type" value="Genomic_DNA"/>
</dbReference>
<name>A0A644VYF0_9ZZZZ</name>
<evidence type="ECO:0000256" key="2">
    <source>
        <dbReference type="ARBA" id="ARBA00022741"/>
    </source>
</evidence>
<keyword evidence="4" id="KW-1278">Translocase</keyword>
<evidence type="ECO:0000259" key="5">
    <source>
        <dbReference type="PROSITE" id="PS50893"/>
    </source>
</evidence>
<organism evidence="6">
    <name type="scientific">bioreactor metagenome</name>
    <dbReference type="NCBI Taxonomy" id="1076179"/>
    <lineage>
        <taxon>unclassified sequences</taxon>
        <taxon>metagenomes</taxon>
        <taxon>ecological metagenomes</taxon>
    </lineage>
</organism>
<dbReference type="PROSITE" id="PS50893">
    <property type="entry name" value="ABC_TRANSPORTER_2"/>
    <property type="match status" value="1"/>
</dbReference>
<dbReference type="PANTHER" id="PTHR42794:SF1">
    <property type="entry name" value="HEMIN IMPORT ATP-BINDING PROTEIN HMUV"/>
    <property type="match status" value="1"/>
</dbReference>
<gene>
    <name evidence="6" type="primary">fepC_3</name>
    <name evidence="6" type="ORF">SDC9_42525</name>
</gene>
<dbReference type="Pfam" id="PF00005">
    <property type="entry name" value="ABC_tran"/>
    <property type="match status" value="1"/>
</dbReference>
<dbReference type="AlphaFoldDB" id="A0A644VYF0"/>
<dbReference type="InterPro" id="IPR027417">
    <property type="entry name" value="P-loop_NTPase"/>
</dbReference>
<dbReference type="GO" id="GO:0016887">
    <property type="term" value="F:ATP hydrolysis activity"/>
    <property type="evidence" value="ECO:0007669"/>
    <property type="project" value="InterPro"/>
</dbReference>
<dbReference type="InterPro" id="IPR003439">
    <property type="entry name" value="ABC_transporter-like_ATP-bd"/>
</dbReference>
<accession>A0A644VYF0</accession>
<dbReference type="PANTHER" id="PTHR42794">
    <property type="entry name" value="HEMIN IMPORT ATP-BINDING PROTEIN HMUV"/>
    <property type="match status" value="1"/>
</dbReference>
<dbReference type="CDD" id="cd03214">
    <property type="entry name" value="ABC_Iron-Siderophores_B12_Hemin"/>
    <property type="match status" value="1"/>
</dbReference>
<evidence type="ECO:0000256" key="1">
    <source>
        <dbReference type="ARBA" id="ARBA00022448"/>
    </source>
</evidence>
<comment type="caution">
    <text evidence="6">The sequence shown here is derived from an EMBL/GenBank/DDBJ whole genome shotgun (WGS) entry which is preliminary data.</text>
</comment>
<proteinExistence type="predicted"/>
<keyword evidence="3 6" id="KW-0067">ATP-binding</keyword>